<reference evidence="1 2" key="1">
    <citation type="journal article" date="2018" name="MBio">
        <title>Comparative Genomics Reveals the Core Gene Toolbox for the Fungus-Insect Symbiosis.</title>
        <authorList>
            <person name="Wang Y."/>
            <person name="Stata M."/>
            <person name="Wang W."/>
            <person name="Stajich J.E."/>
            <person name="White M.M."/>
            <person name="Moncalvo J.M."/>
        </authorList>
    </citation>
    <scope>NUCLEOTIDE SEQUENCE [LARGE SCALE GENOMIC DNA]</scope>
    <source>
        <strain evidence="1 2">AUS-77-4</strain>
    </source>
</reference>
<evidence type="ECO:0000313" key="1">
    <source>
        <dbReference type="EMBL" id="PVU86656.1"/>
    </source>
</evidence>
<organism evidence="1 2">
    <name type="scientific">Furculomyces boomerangus</name>
    <dbReference type="NCBI Taxonomy" id="61424"/>
    <lineage>
        <taxon>Eukaryota</taxon>
        <taxon>Fungi</taxon>
        <taxon>Fungi incertae sedis</taxon>
        <taxon>Zoopagomycota</taxon>
        <taxon>Kickxellomycotina</taxon>
        <taxon>Harpellomycetes</taxon>
        <taxon>Harpellales</taxon>
        <taxon>Harpellaceae</taxon>
        <taxon>Furculomyces</taxon>
    </lineage>
</organism>
<protein>
    <submittedName>
        <fullName evidence="1">Uncharacterized protein</fullName>
    </submittedName>
</protein>
<evidence type="ECO:0000313" key="2">
    <source>
        <dbReference type="Proteomes" id="UP000245699"/>
    </source>
</evidence>
<accession>A0A2T9Y2T3</accession>
<dbReference type="AlphaFoldDB" id="A0A2T9Y2T3"/>
<dbReference type="EMBL" id="MBFT01000867">
    <property type="protein sequence ID" value="PVU86656.1"/>
    <property type="molecule type" value="Genomic_DNA"/>
</dbReference>
<dbReference type="Proteomes" id="UP000245699">
    <property type="component" value="Unassembled WGS sequence"/>
</dbReference>
<gene>
    <name evidence="1" type="ORF">BB559_006458</name>
</gene>
<proteinExistence type="predicted"/>
<keyword evidence="2" id="KW-1185">Reference proteome</keyword>
<name>A0A2T9Y2T3_9FUNG</name>
<sequence>MNSTTIIENDTTSLKTLDTTETLQDIKNSRQYAKVAGISKKAKKKKSHTDDEAKASLKATEIVGAIDTHDISLRSIRTSK</sequence>
<comment type="caution">
    <text evidence="1">The sequence shown here is derived from an EMBL/GenBank/DDBJ whole genome shotgun (WGS) entry which is preliminary data.</text>
</comment>